<evidence type="ECO:0000256" key="1">
    <source>
        <dbReference type="SAM" id="MobiDB-lite"/>
    </source>
</evidence>
<protein>
    <submittedName>
        <fullName evidence="2">Uncharacterized protein</fullName>
    </submittedName>
</protein>
<feature type="region of interest" description="Disordered" evidence="1">
    <location>
        <begin position="1"/>
        <end position="66"/>
    </location>
</feature>
<dbReference type="Proteomes" id="UP001307889">
    <property type="component" value="Chromosome 5"/>
</dbReference>
<evidence type="ECO:0000313" key="3">
    <source>
        <dbReference type="Proteomes" id="UP001307889"/>
    </source>
</evidence>
<dbReference type="EMBL" id="AP028913">
    <property type="protein sequence ID" value="BES95005.1"/>
    <property type="molecule type" value="Genomic_DNA"/>
</dbReference>
<organism evidence="2 3">
    <name type="scientific">Nesidiocoris tenuis</name>
    <dbReference type="NCBI Taxonomy" id="355587"/>
    <lineage>
        <taxon>Eukaryota</taxon>
        <taxon>Metazoa</taxon>
        <taxon>Ecdysozoa</taxon>
        <taxon>Arthropoda</taxon>
        <taxon>Hexapoda</taxon>
        <taxon>Insecta</taxon>
        <taxon>Pterygota</taxon>
        <taxon>Neoptera</taxon>
        <taxon>Paraneoptera</taxon>
        <taxon>Hemiptera</taxon>
        <taxon>Heteroptera</taxon>
        <taxon>Panheteroptera</taxon>
        <taxon>Cimicomorpha</taxon>
        <taxon>Miridae</taxon>
        <taxon>Dicyphina</taxon>
        <taxon>Nesidiocoris</taxon>
    </lineage>
</organism>
<accession>A0ABN7AS20</accession>
<reference evidence="2 3" key="1">
    <citation type="submission" date="2023-09" db="EMBL/GenBank/DDBJ databases">
        <title>Nesidiocoris tenuis whole genome shotgun sequence.</title>
        <authorList>
            <person name="Shibata T."/>
            <person name="Shimoda M."/>
            <person name="Kobayashi T."/>
            <person name="Uehara T."/>
        </authorList>
    </citation>
    <scope>NUCLEOTIDE SEQUENCE [LARGE SCALE GENOMIC DNA]</scope>
    <source>
        <strain evidence="2 3">Japan</strain>
    </source>
</reference>
<gene>
    <name evidence="2" type="ORF">NTJ_07814</name>
</gene>
<keyword evidence="3" id="KW-1185">Reference proteome</keyword>
<evidence type="ECO:0000313" key="2">
    <source>
        <dbReference type="EMBL" id="BES95005.1"/>
    </source>
</evidence>
<name>A0ABN7AS20_9HEMI</name>
<proteinExistence type="predicted"/>
<sequence>MARYRGSGPRDAAEVIDNSQGRRGHNKRWGSPGHPRAHVSNPNATGPIDSIEQYSKTGPKSGFFTRPDQDLVVHEILRSSNGNTAMSRLNSGSTQEAITHGISELRIKAGDWRNGQFNYEFEPAIATLVLQHQQGMMNDPEADVHILTCYPNWR</sequence>